<accession>A7AMI5</accession>
<dbReference type="EMBL" id="AAXT01000001">
    <property type="protein sequence ID" value="EDO07769.1"/>
    <property type="molecule type" value="Genomic_DNA"/>
</dbReference>
<evidence type="ECO:0000256" key="1">
    <source>
        <dbReference type="SAM" id="MobiDB-lite"/>
    </source>
</evidence>
<dbReference type="Proteomes" id="UP000002173">
    <property type="component" value="Unassembled WGS sequence"/>
</dbReference>
<dbReference type="PRINTS" id="PR01217">
    <property type="entry name" value="PRICHEXTENSN"/>
</dbReference>
<evidence type="ECO:0000313" key="2">
    <source>
        <dbReference type="EMBL" id="EDO07769.1"/>
    </source>
</evidence>
<comment type="caution">
    <text evidence="2">The sequence shown here is derived from an EMBL/GenBank/DDBJ whole genome shotgun (WGS) entry which is preliminary data.</text>
</comment>
<reference evidence="3" key="3">
    <citation type="journal article" date="2021" name="Int. J. Parasitol.">
        <title>Comparative analysis of gene expression between Babesia bovis blood stages and kinetes allowed by improved genome annotation.</title>
        <authorList>
            <person name="Ueti M.W."/>
            <person name="Johnson W.C."/>
            <person name="Kappmeyer L.S."/>
            <person name="Herndon D.R."/>
            <person name="Mousel M.R."/>
            <person name="Reif K.E."/>
            <person name="Taus N.S."/>
            <person name="Ifeonu O.O."/>
            <person name="Silva J.C."/>
            <person name="Suarez C.E."/>
            <person name="Brayton K.A."/>
        </authorList>
    </citation>
    <scope>NUCLEOTIDE SEQUENCE [LARGE SCALE GENOMIC DNA]</scope>
</reference>
<feature type="compositionally biased region" description="Pro residues" evidence="1">
    <location>
        <begin position="265"/>
        <end position="319"/>
    </location>
</feature>
<sequence>MAGSNLSSYRLPAEGSKCSRRFVKISTFCIALVAILNVSRGTVYCADASVGQSSKISRTQSSESAQTTHSQTRTVKYVDDAYARNYVDAMLQQLPEPIKAQVTKEDYERFVEHLQKARRNRKQHTPKYLLKCFGRDVLSHILRRGGDYLLRELIPIDEEADAGSSPIPDYLYGGYGYDSKNFWSNLFHFDLNNDRISGLNWSNMLNHLIPPFLPKEPYPIAPVRPNYCSCVVPCNGICIRPQIPRDPPMKPLPVEPEAPVVPAAPASPEPKPATPEAPPAPAQPEPTPVKPEEPPAAAPEPAPVTPEEPPAVVPEPAPAKPEETPAPASPEPQPVTPEETPAATPGPLPSPCGCVPCCPGICINAQESKIPTIEPVKPTTVNNFDDAIDELASSLAVPPAVEEEPIKLPPTLVVEEPIVPTNIIPSGPVPDVVLPENPQQCPCVCVPQCPGSCARPQMPAHKPSKPAVVEPKDPIDELIDFEPPKPCNEDPIVPVDSVFNPAQGITNMDINQEMIEVNLHCRKILRQLCEVLPTEVLCKLPPISTIKLPLYLAIHLYDKEDADELSFGLRKQVARYLANVAADNLKTESGAPASNLEKVHHSNGLFTSIVVHWM</sequence>
<dbReference type="AlphaFoldDB" id="A7AMI5"/>
<dbReference type="KEGG" id="bbo:BBOV_III002020"/>
<dbReference type="VEuPathDB" id="PiroplasmaDB:BBOV_III002020"/>
<reference evidence="2 3" key="1">
    <citation type="journal article" date="2007" name="PLoS Pathog.">
        <title>Genome sequence of Babesia bovis and comparative analysis of apicomplexan hemoprotozoa.</title>
        <authorList>
            <person name="Brayton K.A."/>
            <person name="Lau A.O.T."/>
            <person name="Herndon D.R."/>
            <person name="Hannick L."/>
            <person name="Kappmeyer L.S."/>
            <person name="Berens S.J."/>
            <person name="Bidwell S.L."/>
            <person name="Brown W.C."/>
            <person name="Crabtree J."/>
            <person name="Fadrosh D."/>
            <person name="Feldblum T."/>
            <person name="Forberger H.A."/>
            <person name="Haas B.J."/>
            <person name="Howell J.M."/>
            <person name="Khouri H."/>
            <person name="Koo H."/>
            <person name="Mann D.J."/>
            <person name="Norimine J."/>
            <person name="Paulsen I.T."/>
            <person name="Radune D."/>
            <person name="Ren Q."/>
            <person name="Smith R.K. Jr."/>
            <person name="Suarez C.E."/>
            <person name="White O."/>
            <person name="Wortman J.R."/>
            <person name="Knowles D.P. Jr."/>
            <person name="McElwain T.F."/>
            <person name="Nene V.M."/>
        </authorList>
    </citation>
    <scope>NUCLEOTIDE SEQUENCE [LARGE SCALE GENOMIC DNA]</scope>
    <source>
        <strain evidence="2">T2Bo</strain>
    </source>
</reference>
<proteinExistence type="predicted"/>
<dbReference type="RefSeq" id="XP_001611337.1">
    <property type="nucleotide sequence ID" value="XM_001611287.1"/>
</dbReference>
<organism evidence="2 3">
    <name type="scientific">Babesia bovis</name>
    <dbReference type="NCBI Taxonomy" id="5865"/>
    <lineage>
        <taxon>Eukaryota</taxon>
        <taxon>Sar</taxon>
        <taxon>Alveolata</taxon>
        <taxon>Apicomplexa</taxon>
        <taxon>Aconoidasida</taxon>
        <taxon>Piroplasmida</taxon>
        <taxon>Babesiidae</taxon>
        <taxon>Babesia</taxon>
    </lineage>
</organism>
<name>A7AMI5_BABBO</name>
<evidence type="ECO:0000313" key="3">
    <source>
        <dbReference type="Proteomes" id="UP000002173"/>
    </source>
</evidence>
<keyword evidence="3" id="KW-1185">Reference proteome</keyword>
<reference evidence="3" key="2">
    <citation type="journal article" date="2020" name="Data Brief">
        <title>Transcriptome dataset of Babesia bovis life stages within vertebrate and invertebrate hosts.</title>
        <authorList>
            <person name="Ueti M.W."/>
            <person name="Johnson W.C."/>
            <person name="Kappmeyer L.S."/>
            <person name="Herndon D.R."/>
            <person name="Mousel M.R."/>
            <person name="Reif K.E."/>
            <person name="Taus N.S."/>
            <person name="Ifeonu O.O."/>
            <person name="Silva J.C."/>
            <person name="Suarez C.E."/>
            <person name="Brayton K.A."/>
        </authorList>
    </citation>
    <scope>NUCLEOTIDE SEQUENCE [LARGE SCALE GENOMIC DNA]</scope>
</reference>
<dbReference type="InParanoid" id="A7AMI5"/>
<dbReference type="STRING" id="5865.A7AMI5"/>
<feature type="region of interest" description="Disordered" evidence="1">
    <location>
        <begin position="249"/>
        <end position="345"/>
    </location>
</feature>
<dbReference type="eggNOG" id="ENOG502SEUM">
    <property type="taxonomic scope" value="Eukaryota"/>
</dbReference>
<gene>
    <name evidence="2" type="ORF">BBOV_III002020</name>
</gene>
<protein>
    <submittedName>
        <fullName evidence="2">Uncharacterized protein</fullName>
    </submittedName>
</protein>
<dbReference type="GeneID" id="5479582"/>